<sequence>MPPDVQDDIINGAPLRDADLDCYNVWVSPRYYLEHSSCNH</sequence>
<organism evidence="1 2">
    <name type="scientific">Cryptococcus floricola</name>
    <dbReference type="NCBI Taxonomy" id="2591691"/>
    <lineage>
        <taxon>Eukaryota</taxon>
        <taxon>Fungi</taxon>
        <taxon>Dikarya</taxon>
        <taxon>Basidiomycota</taxon>
        <taxon>Agaricomycotina</taxon>
        <taxon>Tremellomycetes</taxon>
        <taxon>Tremellales</taxon>
        <taxon>Cryptococcaceae</taxon>
        <taxon>Cryptococcus</taxon>
    </lineage>
</organism>
<proteinExistence type="predicted"/>
<evidence type="ECO:0000313" key="2">
    <source>
        <dbReference type="Proteomes" id="UP000322245"/>
    </source>
</evidence>
<gene>
    <name evidence="1" type="ORF">B9479_007052</name>
</gene>
<dbReference type="AlphaFoldDB" id="A0A5D3ANU4"/>
<dbReference type="Proteomes" id="UP000322245">
    <property type="component" value="Unassembled WGS sequence"/>
</dbReference>
<keyword evidence="2" id="KW-1185">Reference proteome</keyword>
<evidence type="ECO:0000313" key="1">
    <source>
        <dbReference type="EMBL" id="TYJ52358.1"/>
    </source>
</evidence>
<dbReference type="EMBL" id="NIDF01000139">
    <property type="protein sequence ID" value="TYJ52358.1"/>
    <property type="molecule type" value="Genomic_DNA"/>
</dbReference>
<comment type="caution">
    <text evidence="1">The sequence shown here is derived from an EMBL/GenBank/DDBJ whole genome shotgun (WGS) entry which is preliminary data.</text>
</comment>
<reference evidence="1 2" key="1">
    <citation type="submission" date="2017-05" db="EMBL/GenBank/DDBJ databases">
        <title>The Genome Sequence of Tsuchiyaea wingfieldii DSM 27421.</title>
        <authorList>
            <person name="Cuomo C."/>
            <person name="Passer A."/>
            <person name="Billmyre B."/>
            <person name="Heitman J."/>
        </authorList>
    </citation>
    <scope>NUCLEOTIDE SEQUENCE [LARGE SCALE GENOMIC DNA]</scope>
    <source>
        <strain evidence="1 2">DSM 27421</strain>
    </source>
</reference>
<protein>
    <submittedName>
        <fullName evidence="1">Uncharacterized protein</fullName>
    </submittedName>
</protein>
<name>A0A5D3ANU4_9TREE</name>
<accession>A0A5D3ANU4</accession>